<feature type="transmembrane region" description="Helical" evidence="1">
    <location>
        <begin position="7"/>
        <end position="31"/>
    </location>
</feature>
<reference evidence="2 3" key="1">
    <citation type="submission" date="2014-06" db="EMBL/GenBank/DDBJ databases">
        <authorList>
            <person name="Swart Estienne"/>
        </authorList>
    </citation>
    <scope>NUCLEOTIDE SEQUENCE [LARGE SCALE GENOMIC DNA]</scope>
    <source>
        <strain evidence="2 3">130c</strain>
    </source>
</reference>
<dbReference type="Proteomes" id="UP000039865">
    <property type="component" value="Unassembled WGS sequence"/>
</dbReference>
<gene>
    <name evidence="2" type="primary">Contig17830.g18951</name>
    <name evidence="2" type="ORF">STYLEM_18671</name>
</gene>
<keyword evidence="1" id="KW-0472">Membrane</keyword>
<keyword evidence="3" id="KW-1185">Reference proteome</keyword>
<evidence type="ECO:0000313" key="2">
    <source>
        <dbReference type="EMBL" id="CDW89538.1"/>
    </source>
</evidence>
<keyword evidence="1" id="KW-0812">Transmembrane</keyword>
<evidence type="ECO:0000256" key="1">
    <source>
        <dbReference type="SAM" id="Phobius"/>
    </source>
</evidence>
<name>A0A078B7L1_STYLE</name>
<organism evidence="2 3">
    <name type="scientific">Stylonychia lemnae</name>
    <name type="common">Ciliate</name>
    <dbReference type="NCBI Taxonomy" id="5949"/>
    <lineage>
        <taxon>Eukaryota</taxon>
        <taxon>Sar</taxon>
        <taxon>Alveolata</taxon>
        <taxon>Ciliophora</taxon>
        <taxon>Intramacronucleata</taxon>
        <taxon>Spirotrichea</taxon>
        <taxon>Stichotrichia</taxon>
        <taxon>Sporadotrichida</taxon>
        <taxon>Oxytrichidae</taxon>
        <taxon>Stylonychinae</taxon>
        <taxon>Stylonychia</taxon>
    </lineage>
</organism>
<dbReference type="AlphaFoldDB" id="A0A078B7L1"/>
<sequence length="130" mass="15288">MQNYFNMMIIMQIFMSITYSLVYIIVIMKAFRRFETQSLDTEEHDDDDDQEERMASDIKSIVLLRCSLIIICYTIGCSCCFCTFSKFKKHQQIYEDIVFADPNTPVPSDSMNMDVSHMQHEIQLNVSNRV</sequence>
<protein>
    <submittedName>
        <fullName evidence="2">Uncharacterized protein</fullName>
    </submittedName>
</protein>
<feature type="transmembrane region" description="Helical" evidence="1">
    <location>
        <begin position="62"/>
        <end position="84"/>
    </location>
</feature>
<proteinExistence type="predicted"/>
<dbReference type="InParanoid" id="A0A078B7L1"/>
<dbReference type="EMBL" id="CCKQ01017639">
    <property type="protein sequence ID" value="CDW89538.1"/>
    <property type="molecule type" value="Genomic_DNA"/>
</dbReference>
<accession>A0A078B7L1</accession>
<keyword evidence="1" id="KW-1133">Transmembrane helix</keyword>
<evidence type="ECO:0000313" key="3">
    <source>
        <dbReference type="Proteomes" id="UP000039865"/>
    </source>
</evidence>